<dbReference type="GeneID" id="56079615"/>
<protein>
    <submittedName>
        <fullName evidence="1">Uncharacterized protein</fullName>
    </submittedName>
</protein>
<organism evidence="1 2">
    <name type="scientific">Halosimplex rubrum</name>
    <dbReference type="NCBI Taxonomy" id="869889"/>
    <lineage>
        <taxon>Archaea</taxon>
        <taxon>Methanobacteriati</taxon>
        <taxon>Methanobacteriota</taxon>
        <taxon>Stenosarchaea group</taxon>
        <taxon>Halobacteria</taxon>
        <taxon>Halobacteriales</taxon>
        <taxon>Haloarculaceae</taxon>
        <taxon>Halosimplex</taxon>
    </lineage>
</organism>
<dbReference type="AlphaFoldDB" id="A0A7D5P4I0"/>
<dbReference type="RefSeq" id="WP_179908779.1">
    <property type="nucleotide sequence ID" value="NZ_CP058910.1"/>
</dbReference>
<dbReference type="EMBL" id="CP058910">
    <property type="protein sequence ID" value="QLH78901.1"/>
    <property type="molecule type" value="Genomic_DNA"/>
</dbReference>
<name>A0A7D5P4I0_9EURY</name>
<evidence type="ECO:0000313" key="1">
    <source>
        <dbReference type="EMBL" id="QLH78901.1"/>
    </source>
</evidence>
<dbReference type="InterPro" id="IPR006311">
    <property type="entry name" value="TAT_signal"/>
</dbReference>
<dbReference type="Proteomes" id="UP000509667">
    <property type="component" value="Chromosome"/>
</dbReference>
<keyword evidence="2" id="KW-1185">Reference proteome</keyword>
<dbReference type="KEGG" id="hrr:HZS55_17090"/>
<gene>
    <name evidence="1" type="ORF">HZS55_17090</name>
</gene>
<dbReference type="PROSITE" id="PS51318">
    <property type="entry name" value="TAT"/>
    <property type="match status" value="1"/>
</dbReference>
<sequence>MNDSNEDVTAEPGINRRRVLRSIGATGATAAGMSGIASAGSREEFSESEVEAVRAEYRDRSSVVAALADETALLETLADADTIDEPSAEAVGIESVGSPESATDMNVTVQPTEDSGDVTPEIVVDGDIDGTTVQIQFEPEGSGALAVVKSDDSSGYDQVYSAADAGCGSDCDDCNCTCVYNNFSTLCDGTYRQIAECHCNDGW</sequence>
<evidence type="ECO:0000313" key="2">
    <source>
        <dbReference type="Proteomes" id="UP000509667"/>
    </source>
</evidence>
<proteinExistence type="predicted"/>
<reference evidence="1 2" key="1">
    <citation type="submission" date="2020-07" db="EMBL/GenBank/DDBJ databases">
        <title>Halosimplex pelagicum sp. nov. and Halosimplex rubrum sp. nov., isolated from salted brown alga Laminaria, and emended description of the genus Halosimplex.</title>
        <authorList>
            <person name="Cui H."/>
        </authorList>
    </citation>
    <scope>NUCLEOTIDE SEQUENCE [LARGE SCALE GENOMIC DNA]</scope>
    <source>
        <strain evidence="1 2">R27</strain>
    </source>
</reference>
<accession>A0A7D5P4I0</accession>